<comment type="function">
    <text evidence="7">Catalyzes the dehydration of L-rhamnonate to 2-keto-3-deoxy-L-rhamnonate (KDR).</text>
</comment>
<keyword evidence="2 7" id="KW-0460">Magnesium</keyword>
<evidence type="ECO:0000256" key="4">
    <source>
        <dbReference type="ARBA" id="ARBA00063011"/>
    </source>
</evidence>
<organism evidence="9 10">
    <name type="scientific">Marinobacterium lacunae</name>
    <dbReference type="NCBI Taxonomy" id="1232683"/>
    <lineage>
        <taxon>Bacteria</taxon>
        <taxon>Pseudomonadati</taxon>
        <taxon>Pseudomonadota</taxon>
        <taxon>Gammaproteobacteria</taxon>
        <taxon>Oceanospirillales</taxon>
        <taxon>Oceanospirillaceae</taxon>
        <taxon>Marinobacterium</taxon>
    </lineage>
</organism>
<feature type="domain" description="Mandelate racemase/muconate lactonizing enzyme C-terminal" evidence="8">
    <location>
        <begin position="155"/>
        <end position="261"/>
    </location>
</feature>
<dbReference type="Pfam" id="PF02746">
    <property type="entry name" value="MR_MLE_N"/>
    <property type="match status" value="1"/>
</dbReference>
<dbReference type="GO" id="GO:0000287">
    <property type="term" value="F:magnesium ion binding"/>
    <property type="evidence" value="ECO:0007669"/>
    <property type="project" value="UniProtKB-UniRule"/>
</dbReference>
<evidence type="ECO:0000313" key="9">
    <source>
        <dbReference type="EMBL" id="KEA65280.1"/>
    </source>
</evidence>
<dbReference type="InterPro" id="IPR023444">
    <property type="entry name" value="L-Rhamnon_dehydrat"/>
</dbReference>
<comment type="cofactor">
    <cofactor evidence="7">
        <name>Mg(2+)</name>
        <dbReference type="ChEBI" id="CHEBI:18420"/>
    </cofactor>
    <text evidence="7">Binds 1 Mg(2+) ion per subunit.</text>
</comment>
<evidence type="ECO:0000313" key="10">
    <source>
        <dbReference type="Proteomes" id="UP000028252"/>
    </source>
</evidence>
<evidence type="ECO:0000256" key="6">
    <source>
        <dbReference type="ARBA" id="ARBA00074351"/>
    </source>
</evidence>
<dbReference type="AlphaFoldDB" id="A0A081G3C5"/>
<feature type="binding site" evidence="7">
    <location>
        <position position="268"/>
    </location>
    <ligand>
        <name>Mg(2+)</name>
        <dbReference type="ChEBI" id="CHEBI:18420"/>
    </ligand>
</feature>
<dbReference type="InterPro" id="IPR013341">
    <property type="entry name" value="Mandelate_racemase_N_dom"/>
</dbReference>
<evidence type="ECO:0000256" key="2">
    <source>
        <dbReference type="ARBA" id="ARBA00022842"/>
    </source>
</evidence>
<dbReference type="EC" id="4.2.1.90" evidence="5 7"/>
<comment type="caution">
    <text evidence="9">The sequence shown here is derived from an EMBL/GenBank/DDBJ whole genome shotgun (WGS) entry which is preliminary data.</text>
</comment>
<feature type="site" description="Transition state stabilizer" evidence="7">
    <location>
        <position position="338"/>
    </location>
</feature>
<feature type="binding site" evidence="7">
    <location>
        <position position="240"/>
    </location>
    <ligand>
        <name>Mg(2+)</name>
        <dbReference type="ChEBI" id="CHEBI:18420"/>
    </ligand>
</feature>
<proteinExistence type="inferred from homology"/>
<evidence type="ECO:0000256" key="3">
    <source>
        <dbReference type="ARBA" id="ARBA00061339"/>
    </source>
</evidence>
<dbReference type="InterPro" id="IPR036849">
    <property type="entry name" value="Enolase-like_C_sf"/>
</dbReference>
<keyword evidence="10" id="KW-1185">Reference proteome</keyword>
<dbReference type="HAMAP" id="MF_01288">
    <property type="entry name" value="Rhamnon_dehydrat"/>
    <property type="match status" value="1"/>
</dbReference>
<dbReference type="SMART" id="SM00922">
    <property type="entry name" value="MR_MLE"/>
    <property type="match status" value="1"/>
</dbReference>
<keyword evidence="1 7" id="KW-0479">Metal-binding</keyword>
<dbReference type="InterPro" id="IPR013342">
    <property type="entry name" value="Mandelate_racemase_C"/>
</dbReference>
<dbReference type="InterPro" id="IPR029065">
    <property type="entry name" value="Enolase_C-like"/>
</dbReference>
<reference evidence="9 10" key="1">
    <citation type="submission" date="2014-04" db="EMBL/GenBank/DDBJ databases">
        <title>Marinobacterium kochiensis sp. nov., isolated from sediment sample collected from Kochi backwaters in Kerala, India.</title>
        <authorList>
            <person name="Singh A."/>
            <person name="Pinnaka A.K."/>
        </authorList>
    </citation>
    <scope>NUCLEOTIDE SEQUENCE [LARGE SCALE GENOMIC DNA]</scope>
    <source>
        <strain evidence="9 10">AK27</strain>
    </source>
</reference>
<accession>A0A081G3C5</accession>
<dbReference type="STRING" id="1232683.ADIMK_0237"/>
<dbReference type="RefSeq" id="WP_036182676.1">
    <property type="nucleotide sequence ID" value="NZ_JMQN01000011.1"/>
</dbReference>
<dbReference type="GO" id="GO:0050032">
    <property type="term" value="F:L-rhamnonate dehydratase activity"/>
    <property type="evidence" value="ECO:0007669"/>
    <property type="project" value="UniProtKB-UniRule"/>
</dbReference>
<dbReference type="InterPro" id="IPR029017">
    <property type="entry name" value="Enolase-like_N"/>
</dbReference>
<dbReference type="SFLD" id="SFLDF00006">
    <property type="entry name" value="rhamnonate_dehydratase"/>
    <property type="match status" value="1"/>
</dbReference>
<feature type="binding site" evidence="7">
    <location>
        <position position="214"/>
    </location>
    <ligand>
        <name>Mg(2+)</name>
        <dbReference type="ChEBI" id="CHEBI:18420"/>
    </ligand>
</feature>
<dbReference type="CDD" id="cd03327">
    <property type="entry name" value="MR_like_2"/>
    <property type="match status" value="1"/>
</dbReference>
<dbReference type="eggNOG" id="COG4948">
    <property type="taxonomic scope" value="Bacteria"/>
</dbReference>
<dbReference type="SUPFAM" id="SSF51604">
    <property type="entry name" value="Enolase C-terminal domain-like"/>
    <property type="match status" value="1"/>
</dbReference>
<dbReference type="InterPro" id="IPR046945">
    <property type="entry name" value="RHMD-like"/>
</dbReference>
<feature type="binding site" evidence="7">
    <location>
        <position position="338"/>
    </location>
    <ligand>
        <name>substrate</name>
    </ligand>
</feature>
<comment type="catalytic activity">
    <reaction evidence="7">
        <text>L-rhamnonate = 2-dehydro-3-deoxy-L-rhamnonate + H2O</text>
        <dbReference type="Rhea" id="RHEA:23080"/>
        <dbReference type="ChEBI" id="CHEBI:15377"/>
        <dbReference type="ChEBI" id="CHEBI:58118"/>
        <dbReference type="ChEBI" id="CHEBI:58371"/>
        <dbReference type="EC" id="4.2.1.90"/>
    </reaction>
</comment>
<dbReference type="Gene3D" id="3.20.20.120">
    <property type="entry name" value="Enolase-like C-terminal domain"/>
    <property type="match status" value="1"/>
</dbReference>
<dbReference type="SFLD" id="SFLDG00179">
    <property type="entry name" value="mandelate_racemase"/>
    <property type="match status" value="1"/>
</dbReference>
<dbReference type="SFLD" id="SFLDS00001">
    <property type="entry name" value="Enolase"/>
    <property type="match status" value="1"/>
</dbReference>
<dbReference type="PANTHER" id="PTHR13794:SF58">
    <property type="entry name" value="MITOCHONDRIAL ENOLASE SUPERFAMILY MEMBER 1"/>
    <property type="match status" value="1"/>
</dbReference>
<dbReference type="Gene3D" id="3.30.390.10">
    <property type="entry name" value="Enolase-like, N-terminal domain"/>
    <property type="match status" value="1"/>
</dbReference>
<keyword evidence="7 9" id="KW-0456">Lyase</keyword>
<evidence type="ECO:0000256" key="7">
    <source>
        <dbReference type="HAMAP-Rule" id="MF_01288"/>
    </source>
</evidence>
<dbReference type="FunFam" id="3.20.20.120:FF:000005">
    <property type="entry name" value="Putative L-rhamnonate dehydratase"/>
    <property type="match status" value="1"/>
</dbReference>
<feature type="site" description="Increases basicity of active site His" evidence="7">
    <location>
        <position position="291"/>
    </location>
</feature>
<comment type="subunit">
    <text evidence="4 7">Homooctamer; tetramer of dimers.</text>
</comment>
<feature type="binding site" evidence="7">
    <location>
        <position position="22"/>
    </location>
    <ligand>
        <name>substrate</name>
    </ligand>
</feature>
<protein>
    <recommendedName>
        <fullName evidence="6 7">L-rhamnonate dehydratase</fullName>
        <shortName evidence="7">RhamD</shortName>
        <ecNumber evidence="5 7">4.2.1.90</ecNumber>
    </recommendedName>
</protein>
<feature type="binding site" evidence="7">
    <location>
        <position position="48"/>
    </location>
    <ligand>
        <name>substrate</name>
    </ligand>
</feature>
<dbReference type="Pfam" id="PF13378">
    <property type="entry name" value="MR_MLE_C"/>
    <property type="match status" value="1"/>
</dbReference>
<dbReference type="PANTHER" id="PTHR13794">
    <property type="entry name" value="ENOLASE SUPERFAMILY, MANDELATE RACEMASE"/>
    <property type="match status" value="1"/>
</dbReference>
<comment type="similarity">
    <text evidence="3 7">Belongs to the mandelate racemase/muconate lactonizing enzyme family. RhamD subfamily.</text>
</comment>
<dbReference type="SUPFAM" id="SSF54826">
    <property type="entry name" value="Enolase N-terminal domain-like"/>
    <property type="match status" value="1"/>
</dbReference>
<comment type="miscellaneous">
    <text evidence="7">Reaction proceeds via a syn dehydration.</text>
</comment>
<dbReference type="PATRIC" id="fig|1232683.4.peg.232"/>
<evidence type="ECO:0000256" key="5">
    <source>
        <dbReference type="ARBA" id="ARBA00067087"/>
    </source>
</evidence>
<dbReference type="Proteomes" id="UP000028252">
    <property type="component" value="Unassembled WGS sequence"/>
</dbReference>
<sequence length="394" mass="43943">MSIPVIKHVRAFVVRGGGADYHDQGDGHWIDDHICTPMSKYPQYKQSRQSFGINVLGTLVVEVEASDGTVGFAVTTGGELGAFIVEKHLARFVEGAKVTDIEKIWDQMFNGTLYYGRKGIVLNTISGVDLALWDLLGKIRNEPVYEMLGGAVRDELQFYATGARPDLAKKMGFIGGKMPLQYGPSDGEEGLKKTIANLATMRERVGDDFWLMFDCWMSLDLNYATRLAHAAKEYGLKWIEECLPPDDYWGYAELRKQAPKGMMVTTGEHEATRWGFRMLMEMGCCDLIQPDVGWCGGITELIKISALADAHNVLVVPHGSSVYSYHFVITRQNSPFAEFLMMAPKADKVVPMFNPLLLDEPVPVNGRMKSTELDKPGFGVRLNPDCTLTRPYTH</sequence>
<feature type="active site" description="Proton acceptor" evidence="7">
    <location>
        <position position="318"/>
    </location>
</feature>
<evidence type="ECO:0000256" key="1">
    <source>
        <dbReference type="ARBA" id="ARBA00022723"/>
    </source>
</evidence>
<name>A0A081G3C5_9GAMM</name>
<dbReference type="OrthoDB" id="9782675at2"/>
<gene>
    <name evidence="7" type="primary">rhmD</name>
    <name evidence="9" type="ORF">ADIMK_0237</name>
</gene>
<dbReference type="NCBIfam" id="NF011968">
    <property type="entry name" value="PRK15440.1"/>
    <property type="match status" value="1"/>
</dbReference>
<evidence type="ECO:0000259" key="8">
    <source>
        <dbReference type="SMART" id="SM00922"/>
    </source>
</evidence>
<dbReference type="GO" id="GO:0016052">
    <property type="term" value="P:carbohydrate catabolic process"/>
    <property type="evidence" value="ECO:0007669"/>
    <property type="project" value="TreeGrafter"/>
</dbReference>
<dbReference type="EMBL" id="JMQN01000011">
    <property type="protein sequence ID" value="KEA65280.1"/>
    <property type="molecule type" value="Genomic_DNA"/>
</dbReference>